<dbReference type="GO" id="GO:0022857">
    <property type="term" value="F:transmembrane transporter activity"/>
    <property type="evidence" value="ECO:0007669"/>
    <property type="project" value="InterPro"/>
</dbReference>
<feature type="transmembrane region" description="Helical" evidence="7">
    <location>
        <begin position="148"/>
        <end position="167"/>
    </location>
</feature>
<dbReference type="Gene3D" id="1.20.1250.20">
    <property type="entry name" value="MFS general substrate transporter like domains"/>
    <property type="match status" value="2"/>
</dbReference>
<protein>
    <submittedName>
        <fullName evidence="8">MFS family permease</fullName>
    </submittedName>
</protein>
<dbReference type="SUPFAM" id="SSF103473">
    <property type="entry name" value="MFS general substrate transporter"/>
    <property type="match status" value="1"/>
</dbReference>
<dbReference type="InterPro" id="IPR050171">
    <property type="entry name" value="MFS_Transporters"/>
</dbReference>
<name>A0A7W9KPQ7_9PSEU</name>
<evidence type="ECO:0000256" key="5">
    <source>
        <dbReference type="ARBA" id="ARBA00022989"/>
    </source>
</evidence>
<evidence type="ECO:0000256" key="4">
    <source>
        <dbReference type="ARBA" id="ARBA00022692"/>
    </source>
</evidence>
<keyword evidence="2" id="KW-0813">Transport</keyword>
<feature type="transmembrane region" description="Helical" evidence="7">
    <location>
        <begin position="285"/>
        <end position="303"/>
    </location>
</feature>
<sequence>MVATASPGHAAEVTRGLRTLLWGRAVSALGDGLWFTIWAVFFTRILGLSMIMVGFGMAVAAGVGMAAAVPIGSIADRLDPRLVLVAITAVRAAAMASYLLVHDTWTFMVVTIPFTALATGGTAVRTALIAGLVMDNAARMRSLAQQRVAQHVGYAIGAGIGALVLAADRPQVYLVAIAGNAVTFVVLAATTLAVPRPAGQVHTGTMAGSLTALRDRPYLAVIGLTSLLSLCWAMLSTGLPLWISGSTHLPLALSGVVVVISSVGIAALQVPVTRFARTPGQSARTAVWAGILLAVACALLATTSGAAGVIGTAVVVVVALLHVCGELGYVAATWGLSVNLMREDARGAYQGVSEAATATVQMFAPAVFTVALGTFGAGGWLLVAVVFVLVVIPVPALTRWAVRTRRASSRTVHVGRLDGCADAPFAWRLATPVTQNRGCRQDRV</sequence>
<feature type="transmembrane region" description="Helical" evidence="7">
    <location>
        <begin position="381"/>
        <end position="402"/>
    </location>
</feature>
<evidence type="ECO:0000256" key="7">
    <source>
        <dbReference type="SAM" id="Phobius"/>
    </source>
</evidence>
<feature type="transmembrane region" description="Helical" evidence="7">
    <location>
        <begin position="173"/>
        <end position="194"/>
    </location>
</feature>
<accession>A0A7W9KPQ7</accession>
<organism evidence="8 9">
    <name type="scientific">Kutzneria kofuensis</name>
    <dbReference type="NCBI Taxonomy" id="103725"/>
    <lineage>
        <taxon>Bacteria</taxon>
        <taxon>Bacillati</taxon>
        <taxon>Actinomycetota</taxon>
        <taxon>Actinomycetes</taxon>
        <taxon>Pseudonocardiales</taxon>
        <taxon>Pseudonocardiaceae</taxon>
        <taxon>Kutzneria</taxon>
    </lineage>
</organism>
<reference evidence="8 9" key="1">
    <citation type="submission" date="2020-08" db="EMBL/GenBank/DDBJ databases">
        <title>Sequencing the genomes of 1000 actinobacteria strains.</title>
        <authorList>
            <person name="Klenk H.-P."/>
        </authorList>
    </citation>
    <scope>NUCLEOTIDE SEQUENCE [LARGE SCALE GENOMIC DNA]</scope>
    <source>
        <strain evidence="8 9">DSM 43851</strain>
    </source>
</reference>
<keyword evidence="9" id="KW-1185">Reference proteome</keyword>
<keyword evidence="6 7" id="KW-0472">Membrane</keyword>
<dbReference type="PANTHER" id="PTHR23517:SF2">
    <property type="entry name" value="MULTIDRUG RESISTANCE PROTEIN MDTH"/>
    <property type="match status" value="1"/>
</dbReference>
<evidence type="ECO:0000256" key="2">
    <source>
        <dbReference type="ARBA" id="ARBA00022448"/>
    </source>
</evidence>
<comment type="subcellular location">
    <subcellularLocation>
        <location evidence="1">Cell membrane</location>
        <topology evidence="1">Multi-pass membrane protein</topology>
    </subcellularLocation>
</comment>
<dbReference type="InterPro" id="IPR011701">
    <property type="entry name" value="MFS"/>
</dbReference>
<dbReference type="Pfam" id="PF07690">
    <property type="entry name" value="MFS_1"/>
    <property type="match status" value="1"/>
</dbReference>
<dbReference type="EMBL" id="JACHIR010000001">
    <property type="protein sequence ID" value="MBB5896459.1"/>
    <property type="molecule type" value="Genomic_DNA"/>
</dbReference>
<feature type="transmembrane region" description="Helical" evidence="7">
    <location>
        <begin position="355"/>
        <end position="375"/>
    </location>
</feature>
<evidence type="ECO:0000313" key="9">
    <source>
        <dbReference type="Proteomes" id="UP000585638"/>
    </source>
</evidence>
<feature type="transmembrane region" description="Helical" evidence="7">
    <location>
        <begin position="218"/>
        <end position="243"/>
    </location>
</feature>
<feature type="transmembrane region" description="Helical" evidence="7">
    <location>
        <begin position="249"/>
        <end position="273"/>
    </location>
</feature>
<evidence type="ECO:0000256" key="3">
    <source>
        <dbReference type="ARBA" id="ARBA00022475"/>
    </source>
</evidence>
<feature type="transmembrane region" description="Helical" evidence="7">
    <location>
        <begin position="21"/>
        <end position="41"/>
    </location>
</feature>
<evidence type="ECO:0000313" key="8">
    <source>
        <dbReference type="EMBL" id="MBB5896459.1"/>
    </source>
</evidence>
<evidence type="ECO:0000256" key="6">
    <source>
        <dbReference type="ARBA" id="ARBA00023136"/>
    </source>
</evidence>
<dbReference type="GO" id="GO:0005886">
    <property type="term" value="C:plasma membrane"/>
    <property type="evidence" value="ECO:0007669"/>
    <property type="project" value="UniProtKB-SubCell"/>
</dbReference>
<feature type="transmembrane region" description="Helical" evidence="7">
    <location>
        <begin position="309"/>
        <end position="334"/>
    </location>
</feature>
<keyword evidence="4 7" id="KW-0812">Transmembrane</keyword>
<dbReference type="InterPro" id="IPR036259">
    <property type="entry name" value="MFS_trans_sf"/>
</dbReference>
<feature type="transmembrane region" description="Helical" evidence="7">
    <location>
        <begin position="82"/>
        <end position="101"/>
    </location>
</feature>
<gene>
    <name evidence="8" type="ORF">BJ998_007655</name>
</gene>
<evidence type="ECO:0000256" key="1">
    <source>
        <dbReference type="ARBA" id="ARBA00004651"/>
    </source>
</evidence>
<feature type="transmembrane region" description="Helical" evidence="7">
    <location>
        <begin position="107"/>
        <end position="128"/>
    </location>
</feature>
<keyword evidence="5 7" id="KW-1133">Transmembrane helix</keyword>
<keyword evidence="3" id="KW-1003">Cell membrane</keyword>
<comment type="caution">
    <text evidence="8">The sequence shown here is derived from an EMBL/GenBank/DDBJ whole genome shotgun (WGS) entry which is preliminary data.</text>
</comment>
<dbReference type="RefSeq" id="WP_184868109.1">
    <property type="nucleotide sequence ID" value="NZ_BAAAWY010000016.1"/>
</dbReference>
<dbReference type="PANTHER" id="PTHR23517">
    <property type="entry name" value="RESISTANCE PROTEIN MDTM, PUTATIVE-RELATED-RELATED"/>
    <property type="match status" value="1"/>
</dbReference>
<dbReference type="AlphaFoldDB" id="A0A7W9KPQ7"/>
<feature type="transmembrane region" description="Helical" evidence="7">
    <location>
        <begin position="47"/>
        <end position="70"/>
    </location>
</feature>
<dbReference type="Proteomes" id="UP000585638">
    <property type="component" value="Unassembled WGS sequence"/>
</dbReference>
<proteinExistence type="predicted"/>